<dbReference type="GO" id="GO:0052650">
    <property type="term" value="F:all-trans-retinol dehydrogenase (NADP+) activity"/>
    <property type="evidence" value="ECO:0007669"/>
    <property type="project" value="UniProtKB-ARBA"/>
</dbReference>
<evidence type="ECO:0000256" key="7">
    <source>
        <dbReference type="ARBA" id="ARBA00023098"/>
    </source>
</evidence>
<protein>
    <recommendedName>
        <fullName evidence="10">Short-chain dehydrogenase/reductase 3</fullName>
    </recommendedName>
    <alternativeName>
        <fullName evidence="11">Retinal short-chain dehydrogenase/reductase 1</fullName>
    </alternativeName>
</protein>
<dbReference type="InterPro" id="IPR036291">
    <property type="entry name" value="NAD(P)-bd_dom_sf"/>
</dbReference>
<comment type="subcellular location">
    <subcellularLocation>
        <location evidence="1">Membrane</location>
        <topology evidence="1">Multi-pass membrane protein</topology>
    </subcellularLocation>
</comment>
<dbReference type="FunFam" id="3.40.50.720:FF:000131">
    <property type="entry name" value="Short-chain dehydrogenase/reductase 3"/>
    <property type="match status" value="1"/>
</dbReference>
<dbReference type="AlphaFoldDB" id="A0A8E2JN42"/>
<comment type="similarity">
    <text evidence="2 12">Belongs to the short-chain dehydrogenases/reductases (SDR) family.</text>
</comment>
<evidence type="ECO:0000256" key="11">
    <source>
        <dbReference type="ARBA" id="ARBA00082544"/>
    </source>
</evidence>
<evidence type="ECO:0000313" key="14">
    <source>
        <dbReference type="Proteomes" id="UP000250140"/>
    </source>
</evidence>
<evidence type="ECO:0000256" key="12">
    <source>
        <dbReference type="RuleBase" id="RU000363"/>
    </source>
</evidence>
<dbReference type="GO" id="GO:0016020">
    <property type="term" value="C:membrane"/>
    <property type="evidence" value="ECO:0007669"/>
    <property type="project" value="UniProtKB-SubCell"/>
</dbReference>
<keyword evidence="4" id="KW-0521">NADP</keyword>
<dbReference type="PRINTS" id="PR00081">
    <property type="entry name" value="GDHRDH"/>
</dbReference>
<name>A0A8E2JN42_9PEZI</name>
<evidence type="ECO:0000256" key="5">
    <source>
        <dbReference type="ARBA" id="ARBA00022989"/>
    </source>
</evidence>
<evidence type="ECO:0000256" key="4">
    <source>
        <dbReference type="ARBA" id="ARBA00022857"/>
    </source>
</evidence>
<dbReference type="CDD" id="cd05339">
    <property type="entry name" value="17beta-HSDXI-like_SDR_c"/>
    <property type="match status" value="1"/>
</dbReference>
<proteinExistence type="inferred from homology"/>
<dbReference type="SUPFAM" id="SSF51735">
    <property type="entry name" value="NAD(P)-binding Rossmann-fold domains"/>
    <property type="match status" value="1"/>
</dbReference>
<keyword evidence="14" id="KW-1185">Reference proteome</keyword>
<evidence type="ECO:0000313" key="13">
    <source>
        <dbReference type="EMBL" id="OCL03500.1"/>
    </source>
</evidence>
<evidence type="ECO:0000256" key="1">
    <source>
        <dbReference type="ARBA" id="ARBA00004141"/>
    </source>
</evidence>
<dbReference type="Proteomes" id="UP000250140">
    <property type="component" value="Unassembled WGS sequence"/>
</dbReference>
<gene>
    <name evidence="13" type="ORF">AOQ84DRAFT_347620</name>
</gene>
<evidence type="ECO:0000256" key="6">
    <source>
        <dbReference type="ARBA" id="ARBA00023002"/>
    </source>
</evidence>
<dbReference type="InterPro" id="IPR020904">
    <property type="entry name" value="Sc_DH/Rdtase_CS"/>
</dbReference>
<dbReference type="OrthoDB" id="10253736at2759"/>
<dbReference type="PRINTS" id="PR00080">
    <property type="entry name" value="SDRFAMILY"/>
</dbReference>
<dbReference type="InterPro" id="IPR002347">
    <property type="entry name" value="SDR_fam"/>
</dbReference>
<dbReference type="PANTHER" id="PTHR24322:SF736">
    <property type="entry name" value="RETINOL DEHYDROGENASE 10"/>
    <property type="match status" value="1"/>
</dbReference>
<dbReference type="EMBL" id="KV750721">
    <property type="protein sequence ID" value="OCL03500.1"/>
    <property type="molecule type" value="Genomic_DNA"/>
</dbReference>
<sequence>MPIRSDWRLQREGITIDTVGRLIGNTFLNPALTLPLILLARCTRKGQLLAIDHRRAFRNLKTLLWLGLASHISRFLDRGIANNWANDTYDWAKEVVVVTGGSDGIGAIVVKLLAERGIKVAILDVQPLTYEAPPSVHYFKCDLSSPASIKSTASTVRSTLGDPTILINNAGLARGKTILNSTEQDLHLTFNVNTLSHYFLAQEFLPSMIHANHGMVVTVASLAAYVTAPQMVDYSASKAAALAFHEGLSAELATTYNAPKVRTVVMCQGYMRTRLFEGFEDVDRRLNYALHPETVAEEIVKAVLAGRSAHLVLPGAGWYISQKLRGWPIWMQYGLRKRLVRLMKGWKGRQIEQPSEGRLGESGVLVS</sequence>
<dbReference type="PANTHER" id="PTHR24322">
    <property type="entry name" value="PKSB"/>
    <property type="match status" value="1"/>
</dbReference>
<keyword evidence="5" id="KW-1133">Transmembrane helix</keyword>
<comment type="function">
    <text evidence="9">Catalyzes the reduction of all-trans-retinal to all-trans-retinol in the presence of NADPH.</text>
</comment>
<evidence type="ECO:0000256" key="3">
    <source>
        <dbReference type="ARBA" id="ARBA00022692"/>
    </source>
</evidence>
<evidence type="ECO:0000256" key="8">
    <source>
        <dbReference type="ARBA" id="ARBA00023136"/>
    </source>
</evidence>
<keyword evidence="3" id="KW-0812">Transmembrane</keyword>
<evidence type="ECO:0000256" key="9">
    <source>
        <dbReference type="ARBA" id="ARBA00059620"/>
    </source>
</evidence>
<accession>A0A8E2JN42</accession>
<dbReference type="Gene3D" id="3.40.50.720">
    <property type="entry name" value="NAD(P)-binding Rossmann-like Domain"/>
    <property type="match status" value="1"/>
</dbReference>
<evidence type="ECO:0000256" key="10">
    <source>
        <dbReference type="ARBA" id="ARBA00068717"/>
    </source>
</evidence>
<evidence type="ECO:0000256" key="2">
    <source>
        <dbReference type="ARBA" id="ARBA00006484"/>
    </source>
</evidence>
<organism evidence="13 14">
    <name type="scientific">Glonium stellatum</name>
    <dbReference type="NCBI Taxonomy" id="574774"/>
    <lineage>
        <taxon>Eukaryota</taxon>
        <taxon>Fungi</taxon>
        <taxon>Dikarya</taxon>
        <taxon>Ascomycota</taxon>
        <taxon>Pezizomycotina</taxon>
        <taxon>Dothideomycetes</taxon>
        <taxon>Pleosporomycetidae</taxon>
        <taxon>Gloniales</taxon>
        <taxon>Gloniaceae</taxon>
        <taxon>Glonium</taxon>
    </lineage>
</organism>
<keyword evidence="6" id="KW-0560">Oxidoreductase</keyword>
<reference evidence="13 14" key="1">
    <citation type="journal article" date="2016" name="Nat. Commun.">
        <title>Ectomycorrhizal ecology is imprinted in the genome of the dominant symbiotic fungus Cenococcum geophilum.</title>
        <authorList>
            <consortium name="DOE Joint Genome Institute"/>
            <person name="Peter M."/>
            <person name="Kohler A."/>
            <person name="Ohm R.A."/>
            <person name="Kuo A."/>
            <person name="Krutzmann J."/>
            <person name="Morin E."/>
            <person name="Arend M."/>
            <person name="Barry K.W."/>
            <person name="Binder M."/>
            <person name="Choi C."/>
            <person name="Clum A."/>
            <person name="Copeland A."/>
            <person name="Grisel N."/>
            <person name="Haridas S."/>
            <person name="Kipfer T."/>
            <person name="LaButti K."/>
            <person name="Lindquist E."/>
            <person name="Lipzen A."/>
            <person name="Maire R."/>
            <person name="Meier B."/>
            <person name="Mihaltcheva S."/>
            <person name="Molinier V."/>
            <person name="Murat C."/>
            <person name="Poggeler S."/>
            <person name="Quandt C.A."/>
            <person name="Sperisen C."/>
            <person name="Tritt A."/>
            <person name="Tisserant E."/>
            <person name="Crous P.W."/>
            <person name="Henrissat B."/>
            <person name="Nehls U."/>
            <person name="Egli S."/>
            <person name="Spatafora J.W."/>
            <person name="Grigoriev I.V."/>
            <person name="Martin F.M."/>
        </authorList>
    </citation>
    <scope>NUCLEOTIDE SEQUENCE [LARGE SCALE GENOMIC DNA]</scope>
    <source>
        <strain evidence="13 14">CBS 207.34</strain>
    </source>
</reference>
<dbReference type="Pfam" id="PF00106">
    <property type="entry name" value="adh_short"/>
    <property type="match status" value="1"/>
</dbReference>
<keyword evidence="8" id="KW-0472">Membrane</keyword>
<dbReference type="PROSITE" id="PS00061">
    <property type="entry name" value="ADH_SHORT"/>
    <property type="match status" value="1"/>
</dbReference>
<keyword evidence="7" id="KW-0443">Lipid metabolism</keyword>